<keyword evidence="1" id="KW-0472">Membrane</keyword>
<feature type="transmembrane region" description="Helical" evidence="1">
    <location>
        <begin position="48"/>
        <end position="66"/>
    </location>
</feature>
<gene>
    <name evidence="2" type="ORF">Godav_013904</name>
</gene>
<accession>A0A7J8RIR8</accession>
<name>A0A7J8RIR8_GOSDV</name>
<proteinExistence type="predicted"/>
<reference evidence="2 3" key="1">
    <citation type="journal article" date="2019" name="Genome Biol. Evol.">
        <title>Insights into the evolution of the New World diploid cottons (Gossypium, subgenus Houzingenia) based on genome sequencing.</title>
        <authorList>
            <person name="Grover C.E."/>
            <person name="Arick M.A. 2nd"/>
            <person name="Thrash A."/>
            <person name="Conover J.L."/>
            <person name="Sanders W.S."/>
            <person name="Peterson D.G."/>
            <person name="Frelichowski J.E."/>
            <person name="Scheffler J.A."/>
            <person name="Scheffler B.E."/>
            <person name="Wendel J.F."/>
        </authorList>
    </citation>
    <scope>NUCLEOTIDE SEQUENCE [LARGE SCALE GENOMIC DNA]</scope>
    <source>
        <strain evidence="2">27</strain>
        <tissue evidence="2">Leaf</tissue>
    </source>
</reference>
<evidence type="ECO:0000313" key="2">
    <source>
        <dbReference type="EMBL" id="MBA0613473.1"/>
    </source>
</evidence>
<dbReference type="AlphaFoldDB" id="A0A7J8RIR8"/>
<organism evidence="2 3">
    <name type="scientific">Gossypium davidsonii</name>
    <name type="common">Davidson's cotton</name>
    <name type="synonym">Gossypium klotzschianum subsp. davidsonii</name>
    <dbReference type="NCBI Taxonomy" id="34287"/>
    <lineage>
        <taxon>Eukaryota</taxon>
        <taxon>Viridiplantae</taxon>
        <taxon>Streptophyta</taxon>
        <taxon>Embryophyta</taxon>
        <taxon>Tracheophyta</taxon>
        <taxon>Spermatophyta</taxon>
        <taxon>Magnoliopsida</taxon>
        <taxon>eudicotyledons</taxon>
        <taxon>Gunneridae</taxon>
        <taxon>Pentapetalae</taxon>
        <taxon>rosids</taxon>
        <taxon>malvids</taxon>
        <taxon>Malvales</taxon>
        <taxon>Malvaceae</taxon>
        <taxon>Malvoideae</taxon>
        <taxon>Gossypium</taxon>
    </lineage>
</organism>
<dbReference type="Proteomes" id="UP000593561">
    <property type="component" value="Unassembled WGS sequence"/>
</dbReference>
<feature type="non-terminal residue" evidence="2">
    <location>
        <position position="1"/>
    </location>
</feature>
<comment type="caution">
    <text evidence="2">The sequence shown here is derived from an EMBL/GenBank/DDBJ whole genome shotgun (WGS) entry which is preliminary data.</text>
</comment>
<keyword evidence="1" id="KW-1133">Transmembrane helix</keyword>
<evidence type="ECO:0000313" key="3">
    <source>
        <dbReference type="Proteomes" id="UP000593561"/>
    </source>
</evidence>
<dbReference type="EMBL" id="JABFAC010000005">
    <property type="protein sequence ID" value="MBA0613473.1"/>
    <property type="molecule type" value="Genomic_DNA"/>
</dbReference>
<evidence type="ECO:0000256" key="1">
    <source>
        <dbReference type="SAM" id="Phobius"/>
    </source>
</evidence>
<protein>
    <submittedName>
        <fullName evidence="2">Uncharacterized protein</fullName>
    </submittedName>
</protein>
<keyword evidence="1" id="KW-0812">Transmembrane</keyword>
<sequence>MARQIVVLALAIMALFALVLAVVPHLRSRLLPQEQPRLLAILCSKYDLSQGCLAAAFLVLGVVLHLRSRLLPQEQSRLLAILCS</sequence>
<keyword evidence="3" id="KW-1185">Reference proteome</keyword>